<dbReference type="Proteomes" id="UP000789901">
    <property type="component" value="Unassembled WGS sequence"/>
</dbReference>
<accession>A0ABN7WVP4</accession>
<evidence type="ECO:0000313" key="2">
    <source>
        <dbReference type="Proteomes" id="UP000789901"/>
    </source>
</evidence>
<feature type="non-terminal residue" evidence="1">
    <location>
        <position position="109"/>
    </location>
</feature>
<proteinExistence type="predicted"/>
<dbReference type="EMBL" id="CAJVQB010067088">
    <property type="protein sequence ID" value="CAG8841853.1"/>
    <property type="molecule type" value="Genomic_DNA"/>
</dbReference>
<organism evidence="1 2">
    <name type="scientific">Gigaspora margarita</name>
    <dbReference type="NCBI Taxonomy" id="4874"/>
    <lineage>
        <taxon>Eukaryota</taxon>
        <taxon>Fungi</taxon>
        <taxon>Fungi incertae sedis</taxon>
        <taxon>Mucoromycota</taxon>
        <taxon>Glomeromycotina</taxon>
        <taxon>Glomeromycetes</taxon>
        <taxon>Diversisporales</taxon>
        <taxon>Gigasporaceae</taxon>
        <taxon>Gigaspora</taxon>
    </lineage>
</organism>
<sequence length="109" mass="12364">IIQCALEHVTENGKVPELLNYNAKSKHKYGHPSNNRRICSAEKKSRVPLKKAKNKRGCSPNNRHICGAEEKENRVPLKKAKNNKMLHLNNIMLDICIAHNAVLEVHNPI</sequence>
<keyword evidence="2" id="KW-1185">Reference proteome</keyword>
<name>A0ABN7WVP4_GIGMA</name>
<reference evidence="1 2" key="1">
    <citation type="submission" date="2021-06" db="EMBL/GenBank/DDBJ databases">
        <authorList>
            <person name="Kallberg Y."/>
            <person name="Tangrot J."/>
            <person name="Rosling A."/>
        </authorList>
    </citation>
    <scope>NUCLEOTIDE SEQUENCE [LARGE SCALE GENOMIC DNA]</scope>
    <source>
        <strain evidence="1 2">120-4 pot B 10/14</strain>
    </source>
</reference>
<feature type="non-terminal residue" evidence="1">
    <location>
        <position position="1"/>
    </location>
</feature>
<comment type="caution">
    <text evidence="1">The sequence shown here is derived from an EMBL/GenBank/DDBJ whole genome shotgun (WGS) entry which is preliminary data.</text>
</comment>
<protein>
    <submittedName>
        <fullName evidence="1">44181_t:CDS:1</fullName>
    </submittedName>
</protein>
<gene>
    <name evidence="1" type="ORF">GMARGA_LOCUS35666</name>
</gene>
<evidence type="ECO:0000313" key="1">
    <source>
        <dbReference type="EMBL" id="CAG8841853.1"/>
    </source>
</evidence>